<dbReference type="InterPro" id="IPR035914">
    <property type="entry name" value="Sperma_CUB_dom_sf"/>
</dbReference>
<dbReference type="Pfam" id="PF00431">
    <property type="entry name" value="CUB"/>
    <property type="match status" value="1"/>
</dbReference>
<dbReference type="InterPro" id="IPR000859">
    <property type="entry name" value="CUB_dom"/>
</dbReference>
<protein>
    <recommendedName>
        <fullName evidence="3">CUB domain-containing protein</fullName>
    </recommendedName>
</protein>
<evidence type="ECO:0000259" key="3">
    <source>
        <dbReference type="Pfam" id="PF00431"/>
    </source>
</evidence>
<dbReference type="AlphaFoldDB" id="A0ABD2NGU8"/>
<dbReference type="Proteomes" id="UP001516400">
    <property type="component" value="Unassembled WGS sequence"/>
</dbReference>
<feature type="region of interest" description="Disordered" evidence="2">
    <location>
        <begin position="71"/>
        <end position="92"/>
    </location>
</feature>
<accession>A0ABD2NGU8</accession>
<organism evidence="4 5">
    <name type="scientific">Cryptolaemus montrouzieri</name>
    <dbReference type="NCBI Taxonomy" id="559131"/>
    <lineage>
        <taxon>Eukaryota</taxon>
        <taxon>Metazoa</taxon>
        <taxon>Ecdysozoa</taxon>
        <taxon>Arthropoda</taxon>
        <taxon>Hexapoda</taxon>
        <taxon>Insecta</taxon>
        <taxon>Pterygota</taxon>
        <taxon>Neoptera</taxon>
        <taxon>Endopterygota</taxon>
        <taxon>Coleoptera</taxon>
        <taxon>Polyphaga</taxon>
        <taxon>Cucujiformia</taxon>
        <taxon>Coccinelloidea</taxon>
        <taxon>Coccinellidae</taxon>
        <taxon>Scymninae</taxon>
        <taxon>Scymnini</taxon>
        <taxon>Cryptolaemus</taxon>
    </lineage>
</organism>
<keyword evidence="5" id="KW-1185">Reference proteome</keyword>
<dbReference type="Gene3D" id="2.60.120.290">
    <property type="entry name" value="Spermadhesin, CUB domain"/>
    <property type="match status" value="1"/>
</dbReference>
<dbReference type="SUPFAM" id="SSF49854">
    <property type="entry name" value="Spermadhesin, CUB domain"/>
    <property type="match status" value="1"/>
</dbReference>
<name>A0ABD2NGU8_9CUCU</name>
<dbReference type="InterPro" id="IPR053207">
    <property type="entry name" value="Non-NMDA_GluR_Accessory"/>
</dbReference>
<dbReference type="PANTHER" id="PTHR47537">
    <property type="entry name" value="CUBILIN"/>
    <property type="match status" value="1"/>
</dbReference>
<reference evidence="4 5" key="1">
    <citation type="journal article" date="2021" name="BMC Biol.">
        <title>Horizontally acquired antibacterial genes associated with adaptive radiation of ladybird beetles.</title>
        <authorList>
            <person name="Li H.S."/>
            <person name="Tang X.F."/>
            <person name="Huang Y.H."/>
            <person name="Xu Z.Y."/>
            <person name="Chen M.L."/>
            <person name="Du X.Y."/>
            <person name="Qiu B.Y."/>
            <person name="Chen P.T."/>
            <person name="Zhang W."/>
            <person name="Slipinski A."/>
            <person name="Escalona H.E."/>
            <person name="Waterhouse R.M."/>
            <person name="Zwick A."/>
            <person name="Pang H."/>
        </authorList>
    </citation>
    <scope>NUCLEOTIDE SEQUENCE [LARGE SCALE GENOMIC DNA]</scope>
    <source>
        <strain evidence="4">SYSU2018</strain>
    </source>
</reference>
<feature type="domain" description="CUB" evidence="3">
    <location>
        <begin position="8"/>
        <end position="64"/>
    </location>
</feature>
<evidence type="ECO:0000256" key="1">
    <source>
        <dbReference type="ARBA" id="ARBA00023157"/>
    </source>
</evidence>
<evidence type="ECO:0000256" key="2">
    <source>
        <dbReference type="SAM" id="MobiDB-lite"/>
    </source>
</evidence>
<comment type="caution">
    <text evidence="4">The sequence shown here is derived from an EMBL/GenBank/DDBJ whole genome shotgun (WGS) entry which is preliminary data.</text>
</comment>
<keyword evidence="1" id="KW-1015">Disulfide bond</keyword>
<dbReference type="EMBL" id="JABFTP020000103">
    <property type="protein sequence ID" value="KAL3277754.1"/>
    <property type="molecule type" value="Genomic_DNA"/>
</dbReference>
<evidence type="ECO:0000313" key="5">
    <source>
        <dbReference type="Proteomes" id="UP001516400"/>
    </source>
</evidence>
<gene>
    <name evidence="4" type="ORF">HHI36_013094</name>
</gene>
<sequence>MQISSCLNRADIIRVYDGKTSTDPAITILCNEGTEIEIFSTGPDLFLEFVANSDQPGRGFRSSFQFQQGIDNSIDLRPPRPSGPLLSDGEPSASETRKFYHFRRYKCFWPKSPGKNLR</sequence>
<evidence type="ECO:0000313" key="4">
    <source>
        <dbReference type="EMBL" id="KAL3277754.1"/>
    </source>
</evidence>
<proteinExistence type="predicted"/>
<dbReference type="PANTHER" id="PTHR47537:SF2">
    <property type="entry name" value="CUBILIN"/>
    <property type="match status" value="1"/>
</dbReference>